<keyword evidence="6" id="KW-1185">Reference proteome</keyword>
<protein>
    <recommendedName>
        <fullName evidence="7">Citrate lyase subunit beta</fullName>
    </recommendedName>
</protein>
<sequence length="389" mass="45066">MIFFNDLSPKDRKRIFFKEPSEITKATPKEYLSFALGATLYIPAIKEGISDIILDNKYKRLTSIVLCLEDSIPEDKVQEAEENIAKVLTEMNKALESKKYKEAELPLIFIRVRNTEQFNKLLEKKQLFSSITGFCFPKFNSDNGREFMDILSKFNEERELKLYAMPILETKGVAYKETRIEELIRIKQIIDQSKDVVLNIRIGGTDLLGLYSIRRQMENSIYDIGVIRDCISDIINIFGRAEEEYVISGPVWEYFNGNPDNRILKPQLREKPFFEHLGQGGLKKREYYLEKCIDGLIKEVVLDKANGLIGKTIIHPTHIPIVNALYVVTKEEYEDASAILGAEIRGAYKSRYNNKMNEENPHNNWAKKILKRAYIYGVFNEELNCVDLF</sequence>
<dbReference type="PANTHER" id="PTHR32308:SF10">
    <property type="entry name" value="CITRATE LYASE SUBUNIT BETA"/>
    <property type="match status" value="1"/>
</dbReference>
<dbReference type="SUPFAM" id="SSF51621">
    <property type="entry name" value="Phosphoenolpyruvate/pyruvate domain"/>
    <property type="match status" value="1"/>
</dbReference>
<dbReference type="Proteomes" id="UP000037043">
    <property type="component" value="Unassembled WGS sequence"/>
</dbReference>
<keyword evidence="3 4" id="KW-0460">Magnesium</keyword>
<evidence type="ECO:0000256" key="4">
    <source>
        <dbReference type="PIRSR" id="PIRSR015582-2"/>
    </source>
</evidence>
<gene>
    <name evidence="5" type="ORF">CLHOM_26600</name>
</gene>
<dbReference type="Pfam" id="PF15617">
    <property type="entry name" value="C-C_Bond_Lyase"/>
    <property type="match status" value="1"/>
</dbReference>
<dbReference type="PANTHER" id="PTHR32308">
    <property type="entry name" value="LYASE BETA SUBUNIT, PUTATIVE (AFU_ORTHOLOGUE AFUA_4G13030)-RELATED"/>
    <property type="match status" value="1"/>
</dbReference>
<dbReference type="Gene3D" id="3.20.20.60">
    <property type="entry name" value="Phosphoenolpyruvate-binding domains"/>
    <property type="match status" value="1"/>
</dbReference>
<evidence type="ECO:0000256" key="1">
    <source>
        <dbReference type="ARBA" id="ARBA00001946"/>
    </source>
</evidence>
<dbReference type="GO" id="GO:0006107">
    <property type="term" value="P:oxaloacetate metabolic process"/>
    <property type="evidence" value="ECO:0007669"/>
    <property type="project" value="TreeGrafter"/>
</dbReference>
<comment type="cofactor">
    <cofactor evidence="1">
        <name>Mg(2+)</name>
        <dbReference type="ChEBI" id="CHEBI:18420"/>
    </cofactor>
</comment>
<evidence type="ECO:0000313" key="6">
    <source>
        <dbReference type="Proteomes" id="UP000037043"/>
    </source>
</evidence>
<feature type="binding site" evidence="4">
    <location>
        <position position="177"/>
    </location>
    <ligand>
        <name>Mg(2+)</name>
        <dbReference type="ChEBI" id="CHEBI:18420"/>
    </ligand>
</feature>
<dbReference type="InterPro" id="IPR039480">
    <property type="entry name" value="C-C_Bond_Lyase-like"/>
</dbReference>
<dbReference type="RefSeq" id="WP_052222144.1">
    <property type="nucleotide sequence ID" value="NZ_LHUR01000031.1"/>
</dbReference>
<dbReference type="PIRSF" id="PIRSF015582">
    <property type="entry name" value="Cit_lyase_B"/>
    <property type="match status" value="1"/>
</dbReference>
<reference evidence="6" key="1">
    <citation type="submission" date="2015-08" db="EMBL/GenBank/DDBJ databases">
        <title>Genome sequence of the strict anaerobe Clostridium homopropionicum LuHBu1 (DSM 5847T).</title>
        <authorList>
            <person name="Poehlein A."/>
            <person name="Beck M."/>
            <person name="Schiel-Bengelsdorf B."/>
            <person name="Bengelsdorf F.R."/>
            <person name="Daniel R."/>
            <person name="Duerre P."/>
        </authorList>
    </citation>
    <scope>NUCLEOTIDE SEQUENCE [LARGE SCALE GENOMIC DNA]</scope>
    <source>
        <strain evidence="6">DSM 5847</strain>
    </source>
</reference>
<evidence type="ECO:0000256" key="2">
    <source>
        <dbReference type="ARBA" id="ARBA00022723"/>
    </source>
</evidence>
<keyword evidence="2 4" id="KW-0479">Metal-binding</keyword>
<proteinExistence type="predicted"/>
<dbReference type="InterPro" id="IPR040442">
    <property type="entry name" value="Pyrv_kinase-like_dom_sf"/>
</dbReference>
<dbReference type="InterPro" id="IPR015813">
    <property type="entry name" value="Pyrv/PenolPyrv_kinase-like_dom"/>
</dbReference>
<dbReference type="InterPro" id="IPR011206">
    <property type="entry name" value="Citrate_lyase_beta/mcl1/mcl2"/>
</dbReference>
<name>A0A0L6Z7H6_9CLOT</name>
<evidence type="ECO:0008006" key="7">
    <source>
        <dbReference type="Google" id="ProtNLM"/>
    </source>
</evidence>
<dbReference type="GO" id="GO:0003824">
    <property type="term" value="F:catalytic activity"/>
    <property type="evidence" value="ECO:0007669"/>
    <property type="project" value="InterPro"/>
</dbReference>
<dbReference type="STRING" id="36844.SAMN04488501_10995"/>
<feature type="binding site" evidence="4">
    <location>
        <position position="206"/>
    </location>
    <ligand>
        <name>Mg(2+)</name>
        <dbReference type="ChEBI" id="CHEBI:18420"/>
    </ligand>
</feature>
<dbReference type="EMBL" id="LHUR01000031">
    <property type="protein sequence ID" value="KOA18920.1"/>
    <property type="molecule type" value="Genomic_DNA"/>
</dbReference>
<evidence type="ECO:0000256" key="3">
    <source>
        <dbReference type="ARBA" id="ARBA00022842"/>
    </source>
</evidence>
<dbReference type="PATRIC" id="fig|1121318.3.peg.2673"/>
<dbReference type="GO" id="GO:0000287">
    <property type="term" value="F:magnesium ion binding"/>
    <property type="evidence" value="ECO:0007669"/>
    <property type="project" value="TreeGrafter"/>
</dbReference>
<accession>A0A0L6Z7H6</accession>
<organism evidence="5 6">
    <name type="scientific">Clostridium homopropionicum DSM 5847</name>
    <dbReference type="NCBI Taxonomy" id="1121318"/>
    <lineage>
        <taxon>Bacteria</taxon>
        <taxon>Bacillati</taxon>
        <taxon>Bacillota</taxon>
        <taxon>Clostridia</taxon>
        <taxon>Eubacteriales</taxon>
        <taxon>Clostridiaceae</taxon>
        <taxon>Clostridium</taxon>
    </lineage>
</organism>
<dbReference type="AlphaFoldDB" id="A0A0L6Z7H6"/>
<evidence type="ECO:0000313" key="5">
    <source>
        <dbReference type="EMBL" id="KOA18920.1"/>
    </source>
</evidence>
<comment type="caution">
    <text evidence="5">The sequence shown here is derived from an EMBL/GenBank/DDBJ whole genome shotgun (WGS) entry which is preliminary data.</text>
</comment>